<evidence type="ECO:0000256" key="3">
    <source>
        <dbReference type="SAM" id="Phobius"/>
    </source>
</evidence>
<evidence type="ECO:0000313" key="6">
    <source>
        <dbReference type="Proteomes" id="UP000772434"/>
    </source>
</evidence>
<keyword evidence="1" id="KW-0479">Metal-binding</keyword>
<evidence type="ECO:0000256" key="2">
    <source>
        <dbReference type="SAM" id="MobiDB-lite"/>
    </source>
</evidence>
<dbReference type="GO" id="GO:0008270">
    <property type="term" value="F:zinc ion binding"/>
    <property type="evidence" value="ECO:0007669"/>
    <property type="project" value="UniProtKB-KW"/>
</dbReference>
<dbReference type="PROSITE" id="PS00028">
    <property type="entry name" value="ZINC_FINGER_C2H2_1"/>
    <property type="match status" value="1"/>
</dbReference>
<sequence>MYGIHLRVSELYISQLLPVFVSILSIWIIRTLARLLLKPNSKKIATLGTSQDTDVISESPLSQAESSSPATLHASGPTLLPLKDPAASSQTFFMGSHGFTISGSHFTLAMYTPDINFTLGGNGHHLNIIGISPFSNSDTEADVRYIVYERAHRRDTRCLLAAALVTGEKETSAVGLRTVYGIASALAHLFKSRVSAVILLIGCCQNFDTFSDDSGHTVVCFTPNIVDTDTRLKRHTDEITLCNSLIKKIFTEANHTIWRENFDRYALRDLTIDQLGFNSDYRNQSEGSAAELESPQASESDRKSSSQPRRELRWQSLYFNMPLSDISEVYGDFLLDSAFDASPSAIQPLPRRLGISTSGISGRKCEGYRREEVTLTPDAFRNRVMVYREPSLNEMCVLCGRVVTMEKRYVAIPGAILKRHRSFGTRKHICYFCGADFTTNQKLRHHTNTHKGVKLPRNILLHAPETAPNKTSTR</sequence>
<feature type="region of interest" description="Disordered" evidence="2">
    <location>
        <begin position="286"/>
        <end position="308"/>
    </location>
</feature>
<dbReference type="SUPFAM" id="SSF57667">
    <property type="entry name" value="beta-beta-alpha zinc fingers"/>
    <property type="match status" value="1"/>
</dbReference>
<keyword evidence="3" id="KW-1133">Transmembrane helix</keyword>
<evidence type="ECO:0000256" key="1">
    <source>
        <dbReference type="PROSITE-ProRule" id="PRU00042"/>
    </source>
</evidence>
<dbReference type="AlphaFoldDB" id="A0A9P5U4K4"/>
<keyword evidence="3" id="KW-0472">Membrane</keyword>
<keyword evidence="1" id="KW-0862">Zinc</keyword>
<accession>A0A9P5U4K4</accession>
<keyword evidence="6" id="KW-1185">Reference proteome</keyword>
<dbReference type="Proteomes" id="UP000772434">
    <property type="component" value="Unassembled WGS sequence"/>
</dbReference>
<reference evidence="5" key="1">
    <citation type="submission" date="2020-11" db="EMBL/GenBank/DDBJ databases">
        <authorList>
            <consortium name="DOE Joint Genome Institute"/>
            <person name="Ahrendt S."/>
            <person name="Riley R."/>
            <person name="Andreopoulos W."/>
            <person name="Labutti K."/>
            <person name="Pangilinan J."/>
            <person name="Ruiz-Duenas F.J."/>
            <person name="Barrasa J.M."/>
            <person name="Sanchez-Garcia M."/>
            <person name="Camarero S."/>
            <person name="Miyauchi S."/>
            <person name="Serrano A."/>
            <person name="Linde D."/>
            <person name="Babiker R."/>
            <person name="Drula E."/>
            <person name="Ayuso-Fernandez I."/>
            <person name="Pacheco R."/>
            <person name="Padilla G."/>
            <person name="Ferreira P."/>
            <person name="Barriuso J."/>
            <person name="Kellner H."/>
            <person name="Castanera R."/>
            <person name="Alfaro M."/>
            <person name="Ramirez L."/>
            <person name="Pisabarro A.G."/>
            <person name="Kuo A."/>
            <person name="Tritt A."/>
            <person name="Lipzen A."/>
            <person name="He G."/>
            <person name="Yan M."/>
            <person name="Ng V."/>
            <person name="Cullen D."/>
            <person name="Martin F."/>
            <person name="Rosso M.-N."/>
            <person name="Henrissat B."/>
            <person name="Hibbett D."/>
            <person name="Martinez A.T."/>
            <person name="Grigoriev I.V."/>
        </authorList>
    </citation>
    <scope>NUCLEOTIDE SEQUENCE</scope>
    <source>
        <strain evidence="5">AH 40177</strain>
    </source>
</reference>
<feature type="domain" description="C2H2-type" evidence="4">
    <location>
        <begin position="428"/>
        <end position="455"/>
    </location>
</feature>
<organism evidence="5 6">
    <name type="scientific">Rhodocollybia butyracea</name>
    <dbReference type="NCBI Taxonomy" id="206335"/>
    <lineage>
        <taxon>Eukaryota</taxon>
        <taxon>Fungi</taxon>
        <taxon>Dikarya</taxon>
        <taxon>Basidiomycota</taxon>
        <taxon>Agaricomycotina</taxon>
        <taxon>Agaricomycetes</taxon>
        <taxon>Agaricomycetidae</taxon>
        <taxon>Agaricales</taxon>
        <taxon>Marasmiineae</taxon>
        <taxon>Omphalotaceae</taxon>
        <taxon>Rhodocollybia</taxon>
    </lineage>
</organism>
<keyword evidence="1" id="KW-0863">Zinc-finger</keyword>
<name>A0A9P5U4K4_9AGAR</name>
<dbReference type="InterPro" id="IPR013087">
    <property type="entry name" value="Znf_C2H2_type"/>
</dbReference>
<dbReference type="OrthoDB" id="3026831at2759"/>
<protein>
    <recommendedName>
        <fullName evidence="4">C2H2-type domain-containing protein</fullName>
    </recommendedName>
</protein>
<evidence type="ECO:0000313" key="5">
    <source>
        <dbReference type="EMBL" id="KAF9065704.1"/>
    </source>
</evidence>
<feature type="transmembrane region" description="Helical" evidence="3">
    <location>
        <begin position="12"/>
        <end position="33"/>
    </location>
</feature>
<dbReference type="PROSITE" id="PS50157">
    <property type="entry name" value="ZINC_FINGER_C2H2_2"/>
    <property type="match status" value="1"/>
</dbReference>
<evidence type="ECO:0000259" key="4">
    <source>
        <dbReference type="PROSITE" id="PS50157"/>
    </source>
</evidence>
<comment type="caution">
    <text evidence="5">The sequence shown here is derived from an EMBL/GenBank/DDBJ whole genome shotgun (WGS) entry which is preliminary data.</text>
</comment>
<keyword evidence="3" id="KW-0812">Transmembrane</keyword>
<dbReference type="EMBL" id="JADNRY010000099">
    <property type="protein sequence ID" value="KAF9065704.1"/>
    <property type="molecule type" value="Genomic_DNA"/>
</dbReference>
<dbReference type="InterPro" id="IPR036236">
    <property type="entry name" value="Znf_C2H2_sf"/>
</dbReference>
<feature type="compositionally biased region" description="Basic and acidic residues" evidence="2">
    <location>
        <begin position="299"/>
        <end position="308"/>
    </location>
</feature>
<gene>
    <name evidence="5" type="ORF">BDP27DRAFT_1450093</name>
</gene>
<proteinExistence type="predicted"/>